<evidence type="ECO:0000256" key="1">
    <source>
        <dbReference type="SAM" id="MobiDB-lite"/>
    </source>
</evidence>
<dbReference type="AlphaFoldDB" id="W9R5I1"/>
<feature type="compositionally biased region" description="Polar residues" evidence="1">
    <location>
        <begin position="77"/>
        <end position="93"/>
    </location>
</feature>
<evidence type="ECO:0000313" key="3">
    <source>
        <dbReference type="Proteomes" id="UP000030645"/>
    </source>
</evidence>
<accession>W9R5I1</accession>
<feature type="compositionally biased region" description="Basic and acidic residues" evidence="1">
    <location>
        <begin position="190"/>
        <end position="212"/>
    </location>
</feature>
<proteinExistence type="predicted"/>
<feature type="compositionally biased region" description="Basic and acidic residues" evidence="1">
    <location>
        <begin position="97"/>
        <end position="133"/>
    </location>
</feature>
<sequence>MGCQNSKLNRDILAIPPKLRPLLWRKVEELRRRRSAATANGGTLSKKELLTDGVREESDAFSRDHESLHENYERNDTTSSPGHESVSSSASQPKTIITEEDKKKTSEEEIVEPEKTEINMESENQERSGKDDKEEKEEEEAKEEKEDDLTEDEGDQEAKICPSSPSFRVYFIESLDQEEEEKKDDDEPDHEDKDDSKENENDMQKEWNRENSVESVVLIDTHEDQETKIVKKKSGKSRMRFRRALCRGGPVAVKHLLNVRSCYHPSSDRASLLAKKSAP</sequence>
<reference evidence="3" key="1">
    <citation type="submission" date="2013-01" db="EMBL/GenBank/DDBJ databases">
        <title>Draft Genome Sequence of a Mulberry Tree, Morus notabilis C.K. Schneid.</title>
        <authorList>
            <person name="He N."/>
            <person name="Zhao S."/>
        </authorList>
    </citation>
    <scope>NUCLEOTIDE SEQUENCE</scope>
</reference>
<dbReference type="Proteomes" id="UP000030645">
    <property type="component" value="Unassembled WGS sequence"/>
</dbReference>
<feature type="compositionally biased region" description="Basic and acidic residues" evidence="1">
    <location>
        <begin position="45"/>
        <end position="76"/>
    </location>
</feature>
<keyword evidence="3" id="KW-1185">Reference proteome</keyword>
<gene>
    <name evidence="2" type="ORF">L484_008832</name>
</gene>
<feature type="compositionally biased region" description="Acidic residues" evidence="1">
    <location>
        <begin position="175"/>
        <end position="189"/>
    </location>
</feature>
<evidence type="ECO:0000313" key="2">
    <source>
        <dbReference type="EMBL" id="EXB54902.1"/>
    </source>
</evidence>
<organism evidence="2 3">
    <name type="scientific">Morus notabilis</name>
    <dbReference type="NCBI Taxonomy" id="981085"/>
    <lineage>
        <taxon>Eukaryota</taxon>
        <taxon>Viridiplantae</taxon>
        <taxon>Streptophyta</taxon>
        <taxon>Embryophyta</taxon>
        <taxon>Tracheophyta</taxon>
        <taxon>Spermatophyta</taxon>
        <taxon>Magnoliopsida</taxon>
        <taxon>eudicotyledons</taxon>
        <taxon>Gunneridae</taxon>
        <taxon>Pentapetalae</taxon>
        <taxon>rosids</taxon>
        <taxon>fabids</taxon>
        <taxon>Rosales</taxon>
        <taxon>Moraceae</taxon>
        <taxon>Moreae</taxon>
        <taxon>Morus</taxon>
    </lineage>
</organism>
<protein>
    <submittedName>
        <fullName evidence="2">Uncharacterized protein</fullName>
    </submittedName>
</protein>
<dbReference type="EMBL" id="KE344216">
    <property type="protein sequence ID" value="EXB54902.1"/>
    <property type="molecule type" value="Genomic_DNA"/>
</dbReference>
<feature type="compositionally biased region" description="Acidic residues" evidence="1">
    <location>
        <begin position="134"/>
        <end position="155"/>
    </location>
</feature>
<dbReference type="eggNOG" id="ENOG502S7ND">
    <property type="taxonomic scope" value="Eukaryota"/>
</dbReference>
<name>W9R5I1_9ROSA</name>
<feature type="region of interest" description="Disordered" evidence="1">
    <location>
        <begin position="31"/>
        <end position="213"/>
    </location>
</feature>